<keyword evidence="5" id="KW-0804">Transcription</keyword>
<dbReference type="SUPFAM" id="SSF64484">
    <property type="entry name" value="beta and beta-prime subunits of DNA dependent RNA-polymerase"/>
    <property type="match status" value="1"/>
</dbReference>
<feature type="domain" description="RNA polymerase Rpb2" evidence="9">
    <location>
        <begin position="1048"/>
        <end position="1121"/>
    </location>
</feature>
<dbReference type="InterPro" id="IPR037033">
    <property type="entry name" value="DNA-dir_RNAP_su2_hyb_sf"/>
</dbReference>
<keyword evidence="3 11" id="KW-0808">Transferase</keyword>
<dbReference type="InterPro" id="IPR007645">
    <property type="entry name" value="RNA_pol_Rpb2_3"/>
</dbReference>
<dbReference type="NCBIfam" id="NF001616">
    <property type="entry name" value="PRK00405.1"/>
    <property type="match status" value="1"/>
</dbReference>
<accession>A0AAX3N9L5</accession>
<dbReference type="Gene3D" id="2.30.150.10">
    <property type="entry name" value="DNA-directed RNA polymerase, beta subunit, external 1 domain"/>
    <property type="match status" value="1"/>
</dbReference>
<comment type="similarity">
    <text evidence="7">Belongs to the RNA polymerase beta chain family.</text>
</comment>
<dbReference type="AlphaFoldDB" id="A0AAX3N9L5"/>
<evidence type="ECO:0000256" key="6">
    <source>
        <dbReference type="ARBA" id="ARBA00048552"/>
    </source>
</evidence>
<evidence type="ECO:0000259" key="10">
    <source>
        <dbReference type="Pfam" id="PF04565"/>
    </source>
</evidence>
<dbReference type="CDD" id="cd00653">
    <property type="entry name" value="RNA_pol_B_RPB2"/>
    <property type="match status" value="1"/>
</dbReference>
<sequence length="1122" mass="131675">MKNNYSILFSKGFENNLRVTNLLHFHKISYSNLFKKNSIFSLNSFFKFMFPIYSKNKNLIVKYISYLVKKPELSFLNCKKNSISYCYKIYIILSFLNNNIIIKKKKYFFCDLPAMTENCSFLINGIERVLVSKISRSPGAFFIKKKKMKEVIIVPIFGGSLKIFMSYDGKISFIFKNKTYPINILIKSYNIKYSEIFNKKNTYSSISIMKKKFFINYIDKEDTLLEIKKKEVLNMKLFRNYYKYKKNDYVTDKLINLFKKKNKKIKVMNIVFYKKPYKCNKNKNFEDLENENKFNFSKIGRKIINEKILLLNNKKLFLDRNTIYTILKRILDESFFLVNEIDDIKNKKIMCCGENIIRSIINGMQQSIRLIKEKLKFIKKKSFFINFNSINNSIKDFFCSSNLSQFLEQTNILSEITHKRRIYFMSNSMKNIPKVIRNVNNSFYGKICPIETPEGANIGLVNSLTIFCRIDKLGFFLSPYIKKRSKKIVYLYPHEEENIIFSNLKKYKFNNINYSFAKINNLYYITLSKYIKYFDFSSIQPISVASSTIPFLENNDANRALMGANMQRQAIPCLKPSYPYIITGIERSIFYNIKPLIKLSGIVIYKDFKNLVIESKNKIKIIEIVKNFRTNQNTIIRKKCIAKVGKKIKNNRVFKYLCNKNNILSLGRNLIAAFIPWKGYNYEDSIVISERVVRKDYFTSIHSEKYEVLLKENNLNCGKATRNIPNISKKKKRNLYKNGIVKIGTIVREGNILVGRVILDKNKNFSPEEKLINAIKKNKTPNIIDYSFRVPKGIKGVVSEIYLSKRNNNIKKIKKIKKKEILKTIKKINSKKKFESLKNVKKIIIIISFKKKLSVGDKMSGRYGNKGVIAKIVPEQDMPFMSDGQICDIILNPLSIPSRMNIGQLIELKYGFLIICIKKYIKFYSKNKKKIRLLINCIYNKKTNINIKKYYKKINICSIPFRKKNNNKFNKIIKFIISDKIFKNFNLKKDKLKIRNGLSGYEFINYISVGTIYYLKLYHTVDSKIHARSTGPYSLITQQPLKGKSQFGGQRLGEMEVWALEAYGASHILFEMLTLKSDDVIGRKIMYKNIIKNQNKTIFKNSESFNILIREIRSLGIDVKIK</sequence>
<dbReference type="Gene3D" id="3.90.1100.10">
    <property type="match status" value="1"/>
</dbReference>
<evidence type="ECO:0000313" key="11">
    <source>
        <dbReference type="EMBL" id="WDI79214.1"/>
    </source>
</evidence>
<keyword evidence="4 11" id="KW-0548">Nucleotidyltransferase</keyword>
<dbReference type="GO" id="GO:0000428">
    <property type="term" value="C:DNA-directed RNA polymerase complex"/>
    <property type="evidence" value="ECO:0007669"/>
    <property type="project" value="UniProtKB-KW"/>
</dbReference>
<dbReference type="Gene3D" id="3.90.1800.10">
    <property type="entry name" value="RNA polymerase alpha subunit dimerisation domain"/>
    <property type="match status" value="1"/>
</dbReference>
<proteinExistence type="inferred from homology"/>
<evidence type="ECO:0000256" key="5">
    <source>
        <dbReference type="ARBA" id="ARBA00023163"/>
    </source>
</evidence>
<evidence type="ECO:0000259" key="8">
    <source>
        <dbReference type="Pfam" id="PF00562"/>
    </source>
</evidence>
<evidence type="ECO:0000256" key="3">
    <source>
        <dbReference type="ARBA" id="ARBA00022679"/>
    </source>
</evidence>
<dbReference type="Pfam" id="PF00562">
    <property type="entry name" value="RNA_pol_Rpb2_6"/>
    <property type="match status" value="1"/>
</dbReference>
<dbReference type="EMBL" id="CP110500">
    <property type="protein sequence ID" value="WDI79214.1"/>
    <property type="molecule type" value="Genomic_DNA"/>
</dbReference>
<dbReference type="Gene3D" id="3.90.1110.10">
    <property type="entry name" value="RNA polymerase Rpb2, domain 2"/>
    <property type="match status" value="1"/>
</dbReference>
<evidence type="ECO:0000313" key="12">
    <source>
        <dbReference type="Proteomes" id="UP001222373"/>
    </source>
</evidence>
<dbReference type="Gene3D" id="2.40.270.10">
    <property type="entry name" value="DNA-directed RNA polymerase, subunit 2, domain 6"/>
    <property type="match status" value="1"/>
</dbReference>
<dbReference type="GO" id="GO:0003899">
    <property type="term" value="F:DNA-directed RNA polymerase activity"/>
    <property type="evidence" value="ECO:0007669"/>
    <property type="project" value="UniProtKB-EC"/>
</dbReference>
<evidence type="ECO:0000256" key="7">
    <source>
        <dbReference type="RuleBase" id="RU000434"/>
    </source>
</evidence>
<dbReference type="Gene3D" id="2.40.50.100">
    <property type="match status" value="1"/>
</dbReference>
<dbReference type="InterPro" id="IPR015712">
    <property type="entry name" value="DNA-dir_RNA_pol_su2"/>
</dbReference>
<dbReference type="InterPro" id="IPR014724">
    <property type="entry name" value="RNA_pol_RPB2_OB-fold"/>
</dbReference>
<feature type="domain" description="RNA polymerase Rpb2" evidence="10">
    <location>
        <begin position="405"/>
        <end position="470"/>
    </location>
</feature>
<evidence type="ECO:0000256" key="2">
    <source>
        <dbReference type="ARBA" id="ARBA00022478"/>
    </source>
</evidence>
<dbReference type="EC" id="2.7.7.6" evidence="1"/>
<reference evidence="11" key="1">
    <citation type="submission" date="2022-11" db="EMBL/GenBank/DDBJ databases">
        <title>Genomic comparisons reveal selection pressure and functional variation between nutritional endosymbionts of cave-adapted and epigean Hawaiian planthoppers.</title>
        <authorList>
            <person name="Gossett J.M."/>
            <person name="Porter M.L."/>
            <person name="Vasquez Y."/>
            <person name="Bennett G.M."/>
            <person name="Chong R.A."/>
        </authorList>
    </citation>
    <scope>NUCLEOTIDE SEQUENCE</scope>
    <source>
        <strain evidence="11">OPOL2</strain>
    </source>
</reference>
<dbReference type="GO" id="GO:0003677">
    <property type="term" value="F:DNA binding"/>
    <property type="evidence" value="ECO:0007669"/>
    <property type="project" value="InterPro"/>
</dbReference>
<dbReference type="PANTHER" id="PTHR20856">
    <property type="entry name" value="DNA-DIRECTED RNA POLYMERASE I SUBUNIT 2"/>
    <property type="match status" value="1"/>
</dbReference>
<dbReference type="Gene3D" id="2.40.50.150">
    <property type="match status" value="1"/>
</dbReference>
<dbReference type="Pfam" id="PF04565">
    <property type="entry name" value="RNA_pol_Rpb2_3"/>
    <property type="match status" value="1"/>
</dbReference>
<feature type="domain" description="DNA-directed RNA polymerase subunit 2 hybrid-binding" evidence="8">
    <location>
        <begin position="599"/>
        <end position="1046"/>
    </location>
</feature>
<dbReference type="InterPro" id="IPR007120">
    <property type="entry name" value="DNA-dir_RNAP_su2_dom"/>
</dbReference>
<name>A0AAX3N9L5_9PROT</name>
<evidence type="ECO:0000256" key="1">
    <source>
        <dbReference type="ARBA" id="ARBA00012418"/>
    </source>
</evidence>
<evidence type="ECO:0000256" key="4">
    <source>
        <dbReference type="ARBA" id="ARBA00022695"/>
    </source>
</evidence>
<dbReference type="GO" id="GO:0032549">
    <property type="term" value="F:ribonucleoside binding"/>
    <property type="evidence" value="ECO:0007669"/>
    <property type="project" value="InterPro"/>
</dbReference>
<organism evidence="11 12">
    <name type="scientific">Candidatus Vidania fulgoroideorum</name>
    <dbReference type="NCBI Taxonomy" id="881286"/>
    <lineage>
        <taxon>Bacteria</taxon>
        <taxon>Pseudomonadati</taxon>
        <taxon>Pseudomonadota</taxon>
        <taxon>Betaproteobacteria</taxon>
        <taxon>Candidatus Vidania</taxon>
    </lineage>
</organism>
<dbReference type="InterPro" id="IPR042107">
    <property type="entry name" value="DNA-dir_RNA_pol_bsu_ext_1_sf"/>
</dbReference>
<dbReference type="Proteomes" id="UP001222373">
    <property type="component" value="Chromosome"/>
</dbReference>
<dbReference type="GO" id="GO:0006351">
    <property type="term" value="P:DNA-templated transcription"/>
    <property type="evidence" value="ECO:0007669"/>
    <property type="project" value="InterPro"/>
</dbReference>
<evidence type="ECO:0000259" key="9">
    <source>
        <dbReference type="Pfam" id="PF04560"/>
    </source>
</evidence>
<comment type="catalytic activity">
    <reaction evidence="6">
        <text>RNA(n) + a ribonucleoside 5'-triphosphate = RNA(n+1) + diphosphate</text>
        <dbReference type="Rhea" id="RHEA:21248"/>
        <dbReference type="Rhea" id="RHEA-COMP:14527"/>
        <dbReference type="Rhea" id="RHEA-COMP:17342"/>
        <dbReference type="ChEBI" id="CHEBI:33019"/>
        <dbReference type="ChEBI" id="CHEBI:61557"/>
        <dbReference type="ChEBI" id="CHEBI:140395"/>
        <dbReference type="EC" id="2.7.7.6"/>
    </reaction>
</comment>
<gene>
    <name evidence="11" type="ORF">ONB67_00735</name>
</gene>
<dbReference type="InterPro" id="IPR007641">
    <property type="entry name" value="RNA_pol_Rpb2_7"/>
</dbReference>
<protein>
    <recommendedName>
        <fullName evidence="1">DNA-directed RNA polymerase</fullName>
        <ecNumber evidence="1">2.7.7.6</ecNumber>
    </recommendedName>
</protein>
<keyword evidence="2 11" id="KW-0240">DNA-directed RNA polymerase</keyword>
<dbReference type="InterPro" id="IPR037034">
    <property type="entry name" value="RNA_pol_Rpb2_2_sf"/>
</dbReference>
<dbReference type="Pfam" id="PF04560">
    <property type="entry name" value="RNA_pol_Rpb2_7"/>
    <property type="match status" value="1"/>
</dbReference>